<dbReference type="InterPro" id="IPR011335">
    <property type="entry name" value="Restrct_endonuc-II-like"/>
</dbReference>
<dbReference type="AlphaFoldDB" id="B4W5I9"/>
<dbReference type="RefSeq" id="WP_006106664.1">
    <property type="nucleotide sequence ID" value="NZ_DS989896.1"/>
</dbReference>
<dbReference type="HOGENOM" id="CLU_132053_0_0_3"/>
<keyword evidence="2" id="KW-1185">Reference proteome</keyword>
<dbReference type="Proteomes" id="UP000003835">
    <property type="component" value="Unassembled WGS sequence"/>
</dbReference>
<dbReference type="InterPro" id="IPR011856">
    <property type="entry name" value="tRNA_endonuc-like_dom_sf"/>
</dbReference>
<accession>B4W5I9</accession>
<dbReference type="EMBL" id="DS989896">
    <property type="protein sequence ID" value="EDX70548.1"/>
    <property type="molecule type" value="Genomic_DNA"/>
</dbReference>
<dbReference type="GO" id="GO:0003676">
    <property type="term" value="F:nucleic acid binding"/>
    <property type="evidence" value="ECO:0007669"/>
    <property type="project" value="InterPro"/>
</dbReference>
<dbReference type="eggNOG" id="ENOG5030IHZ">
    <property type="taxonomic scope" value="Bacteria"/>
</dbReference>
<reference evidence="1 2" key="1">
    <citation type="submission" date="2008-07" db="EMBL/GenBank/DDBJ databases">
        <authorList>
            <person name="Tandeau de Marsac N."/>
            <person name="Ferriera S."/>
            <person name="Johnson J."/>
            <person name="Kravitz S."/>
            <person name="Beeson K."/>
            <person name="Sutton G."/>
            <person name="Rogers Y.-H."/>
            <person name="Friedman R."/>
            <person name="Frazier M."/>
            <person name="Venter J.C."/>
        </authorList>
    </citation>
    <scope>NUCLEOTIDE SEQUENCE [LARGE SCALE GENOMIC DNA]</scope>
    <source>
        <strain evidence="1 2">PCC 7420</strain>
    </source>
</reference>
<dbReference type="InterPro" id="IPR014919">
    <property type="entry name" value="XisH"/>
</dbReference>
<sequence length="139" mass="16355">MPRLDVYHDVVKFALIKDGWTITHDPLTIEFEDLTVYADLGAEKIIAAQRCEQKIAVEIKVFRTPSPVTELERAIGQYYLYLTFIAKQEPDRALYLAIPERTYLNFFQRPSIQVFIKERGISFFVFNPEQEEIVKWITH</sequence>
<dbReference type="OrthoDB" id="456752at2"/>
<dbReference type="Gene3D" id="3.40.1350.10">
    <property type="match status" value="1"/>
</dbReference>
<name>B4W5I9_9CYAN</name>
<dbReference type="CDD" id="cd22366">
    <property type="entry name" value="XisH-like"/>
    <property type="match status" value="1"/>
</dbReference>
<proteinExistence type="predicted"/>
<evidence type="ECO:0000313" key="2">
    <source>
        <dbReference type="Proteomes" id="UP000003835"/>
    </source>
</evidence>
<gene>
    <name evidence="1" type="ORF">MC7420_8075</name>
</gene>
<dbReference type="SUPFAM" id="SSF52980">
    <property type="entry name" value="Restriction endonuclease-like"/>
    <property type="match status" value="1"/>
</dbReference>
<evidence type="ECO:0000313" key="1">
    <source>
        <dbReference type="EMBL" id="EDX70548.1"/>
    </source>
</evidence>
<dbReference type="STRING" id="118168.MC7420_8075"/>
<organism evidence="1 2">
    <name type="scientific">Coleofasciculus chthonoplastes PCC 7420</name>
    <dbReference type="NCBI Taxonomy" id="118168"/>
    <lineage>
        <taxon>Bacteria</taxon>
        <taxon>Bacillati</taxon>
        <taxon>Cyanobacteriota</taxon>
        <taxon>Cyanophyceae</taxon>
        <taxon>Coleofasciculales</taxon>
        <taxon>Coleofasciculaceae</taxon>
        <taxon>Coleofasciculus</taxon>
    </lineage>
</organism>
<dbReference type="Pfam" id="PF08814">
    <property type="entry name" value="XisH"/>
    <property type="match status" value="1"/>
</dbReference>
<protein>
    <submittedName>
        <fullName evidence="1">XisH protein</fullName>
    </submittedName>
</protein>